<sequence length="118" mass="12850">MEEKLELLKQKLEANEDLLKQLVEQETPEKVKALLKENDVELSLQEAGEVKKAIAKAFELAEEGKGLERELSEDELDEVGGGSLFLFIISVIIASALTLGVLGGTGAIEQVVNENKSK</sequence>
<accession>A0ABU9VWA3</accession>
<evidence type="ECO:0000313" key="2">
    <source>
        <dbReference type="EMBL" id="MEN1761417.1"/>
    </source>
</evidence>
<comment type="caution">
    <text evidence="2">The sequence shown here is derived from an EMBL/GenBank/DDBJ whole genome shotgun (WGS) entry which is preliminary data.</text>
</comment>
<dbReference type="RefSeq" id="WP_343186705.1">
    <property type="nucleotide sequence ID" value="NZ_JBCITM010000015.1"/>
</dbReference>
<feature type="transmembrane region" description="Helical" evidence="1">
    <location>
        <begin position="84"/>
        <end position="108"/>
    </location>
</feature>
<evidence type="ECO:0000256" key="1">
    <source>
        <dbReference type="SAM" id="Phobius"/>
    </source>
</evidence>
<protein>
    <submittedName>
        <fullName evidence="2">Uncharacterized protein</fullName>
    </submittedName>
</protein>
<keyword evidence="1" id="KW-0812">Transmembrane</keyword>
<keyword evidence="1" id="KW-0472">Membrane</keyword>
<reference evidence="2 3" key="1">
    <citation type="submission" date="2024-04" db="EMBL/GenBank/DDBJ databases">
        <title>Genome sequencing and metabolic network reconstruction of aminoacids and betaine degradation by Anoxynatronum sibiricum.</title>
        <authorList>
            <person name="Detkova E.N."/>
            <person name="Boltjanskaja Y.V."/>
            <person name="Mardanov A.V."/>
            <person name="Kevbrin V."/>
        </authorList>
    </citation>
    <scope>NUCLEOTIDE SEQUENCE [LARGE SCALE GENOMIC DNA]</scope>
    <source>
        <strain evidence="2 3">Z-7981</strain>
    </source>
</reference>
<organism evidence="2 3">
    <name type="scientific">Anoxynatronum sibiricum</name>
    <dbReference type="NCBI Taxonomy" id="210623"/>
    <lineage>
        <taxon>Bacteria</taxon>
        <taxon>Bacillati</taxon>
        <taxon>Bacillota</taxon>
        <taxon>Clostridia</taxon>
        <taxon>Eubacteriales</taxon>
        <taxon>Clostridiaceae</taxon>
        <taxon>Anoxynatronum</taxon>
    </lineage>
</organism>
<gene>
    <name evidence="2" type="ORF">AAIG11_13070</name>
</gene>
<keyword evidence="3" id="KW-1185">Reference proteome</keyword>
<keyword evidence="1" id="KW-1133">Transmembrane helix</keyword>
<dbReference type="EMBL" id="JBCITM010000015">
    <property type="protein sequence ID" value="MEN1761417.1"/>
    <property type="molecule type" value="Genomic_DNA"/>
</dbReference>
<evidence type="ECO:0000313" key="3">
    <source>
        <dbReference type="Proteomes" id="UP001407405"/>
    </source>
</evidence>
<proteinExistence type="predicted"/>
<name>A0ABU9VWA3_9CLOT</name>
<dbReference type="Proteomes" id="UP001407405">
    <property type="component" value="Unassembled WGS sequence"/>
</dbReference>